<comment type="caution">
    <text evidence="2">The sequence shown here is derived from an EMBL/GenBank/DDBJ whole genome shotgun (WGS) entry which is preliminary data.</text>
</comment>
<keyword evidence="1" id="KW-0812">Transmembrane</keyword>
<feature type="transmembrane region" description="Helical" evidence="1">
    <location>
        <begin position="314"/>
        <end position="336"/>
    </location>
</feature>
<keyword evidence="3" id="KW-1185">Reference proteome</keyword>
<dbReference type="AlphaFoldDB" id="A0ABD1ZGM6"/>
<gene>
    <name evidence="2" type="ORF">R1flu_017904</name>
</gene>
<feature type="transmembrane region" description="Helical" evidence="1">
    <location>
        <begin position="105"/>
        <end position="128"/>
    </location>
</feature>
<feature type="transmembrane region" description="Helical" evidence="1">
    <location>
        <begin position="255"/>
        <end position="275"/>
    </location>
</feature>
<feature type="transmembrane region" description="Helical" evidence="1">
    <location>
        <begin position="380"/>
        <end position="401"/>
    </location>
</feature>
<name>A0ABD1ZGM6_9MARC</name>
<accession>A0ABD1ZGM6</accession>
<sequence>MDANDLATTSEQHQMDPRIQRLMHNQAEELENLTLTKRPAALIKFFTIAVFQQIGSFCHHVARHQLSFVLTITLVFIAGASLYAVDGPHEIYVKESLAWARYVVWWVALGVASSIGLGSGLHTFILYLGPHVTAFTMRATECGRVDFKSAPYDTPQWGLPSTWALKECSQLGPSQYPLLASHHSERYMVPLHTVLMQVQLEAVLWGIGTALGELPPYFVSRAARLSGEKPRELDEELASTAQSFGARTVQNLKRWMITHFENFGFFTILLLASVPNPMFDLAGILCGQFLVPFWKFFVATLIGKAIIKTHIQTIFIIMACNPYVLELVGDGLTWLLKHLPAVQYFSPNTIDSLLSIISNKLHNSHSTAKLPPEKSLAGTAWNTVVLMMMAGFLSSIIKSAAQNVLKERQSYELKAYEASLRDMPSNPTSRHESNGQ</sequence>
<evidence type="ECO:0000313" key="2">
    <source>
        <dbReference type="EMBL" id="KAL2649776.1"/>
    </source>
</evidence>
<feature type="transmembrane region" description="Helical" evidence="1">
    <location>
        <begin position="281"/>
        <end position="302"/>
    </location>
</feature>
<keyword evidence="1" id="KW-1133">Transmembrane helix</keyword>
<dbReference type="EMBL" id="JBHFFA010000001">
    <property type="protein sequence ID" value="KAL2649776.1"/>
    <property type="molecule type" value="Genomic_DNA"/>
</dbReference>
<evidence type="ECO:0008006" key="4">
    <source>
        <dbReference type="Google" id="ProtNLM"/>
    </source>
</evidence>
<evidence type="ECO:0000313" key="3">
    <source>
        <dbReference type="Proteomes" id="UP001605036"/>
    </source>
</evidence>
<dbReference type="Proteomes" id="UP001605036">
    <property type="component" value="Unassembled WGS sequence"/>
</dbReference>
<organism evidence="2 3">
    <name type="scientific">Riccia fluitans</name>
    <dbReference type="NCBI Taxonomy" id="41844"/>
    <lineage>
        <taxon>Eukaryota</taxon>
        <taxon>Viridiplantae</taxon>
        <taxon>Streptophyta</taxon>
        <taxon>Embryophyta</taxon>
        <taxon>Marchantiophyta</taxon>
        <taxon>Marchantiopsida</taxon>
        <taxon>Marchantiidae</taxon>
        <taxon>Marchantiales</taxon>
        <taxon>Ricciaceae</taxon>
        <taxon>Riccia</taxon>
    </lineage>
</organism>
<protein>
    <recommendedName>
        <fullName evidence="4">Vacuole membrane protein 1</fullName>
    </recommendedName>
</protein>
<reference evidence="2 3" key="1">
    <citation type="submission" date="2024-09" db="EMBL/GenBank/DDBJ databases">
        <title>Chromosome-scale assembly of Riccia fluitans.</title>
        <authorList>
            <person name="Paukszto L."/>
            <person name="Sawicki J."/>
            <person name="Karawczyk K."/>
            <person name="Piernik-Szablinska J."/>
            <person name="Szczecinska M."/>
            <person name="Mazdziarz M."/>
        </authorList>
    </citation>
    <scope>NUCLEOTIDE SEQUENCE [LARGE SCALE GENOMIC DNA]</scope>
    <source>
        <strain evidence="2">Rf_01</strain>
        <tissue evidence="2">Aerial parts of the thallus</tissue>
    </source>
</reference>
<feature type="transmembrane region" description="Helical" evidence="1">
    <location>
        <begin position="66"/>
        <end position="85"/>
    </location>
</feature>
<evidence type="ECO:0000256" key="1">
    <source>
        <dbReference type="SAM" id="Phobius"/>
    </source>
</evidence>
<proteinExistence type="predicted"/>
<keyword evidence="1" id="KW-0472">Membrane</keyword>